<dbReference type="Proteomes" id="UP000473574">
    <property type="component" value="Unassembled WGS sequence"/>
</dbReference>
<dbReference type="InterPro" id="IPR011600">
    <property type="entry name" value="Pept_C14_caspase"/>
</dbReference>
<feature type="domain" description="Peptidase C14 caspase" evidence="2">
    <location>
        <begin position="5"/>
        <end position="208"/>
    </location>
</feature>
<comment type="caution">
    <text evidence="3">The sequence shown here is derived from an EMBL/GenBank/DDBJ whole genome shotgun (WGS) entry which is preliminary data.</text>
</comment>
<evidence type="ECO:0000313" key="4">
    <source>
        <dbReference type="Proteomes" id="UP000473574"/>
    </source>
</evidence>
<evidence type="ECO:0000313" key="3">
    <source>
        <dbReference type="EMBL" id="NEZ67676.1"/>
    </source>
</evidence>
<feature type="compositionally biased region" description="Acidic residues" evidence="1">
    <location>
        <begin position="468"/>
        <end position="535"/>
    </location>
</feature>
<accession>A0A6M0SH83</accession>
<dbReference type="EMBL" id="QZCE01000002">
    <property type="protein sequence ID" value="NEZ67676.1"/>
    <property type="molecule type" value="Genomic_DNA"/>
</dbReference>
<evidence type="ECO:0000256" key="1">
    <source>
        <dbReference type="SAM" id="MobiDB-lite"/>
    </source>
</evidence>
<organism evidence="3 4">
    <name type="scientific">Adonisia turfae CCMR0082</name>
    <dbReference type="NCBI Taxonomy" id="2304604"/>
    <lineage>
        <taxon>Bacteria</taxon>
        <taxon>Bacillati</taxon>
        <taxon>Cyanobacteriota</taxon>
        <taxon>Adonisia</taxon>
        <taxon>Adonisia turfae</taxon>
    </lineage>
</organism>
<protein>
    <recommendedName>
        <fullName evidence="2">Peptidase C14 caspase domain-containing protein</fullName>
    </recommendedName>
</protein>
<feature type="region of interest" description="Disordered" evidence="1">
    <location>
        <begin position="351"/>
        <end position="387"/>
    </location>
</feature>
<name>A0A6M0SH83_9CYAN</name>
<dbReference type="InterPro" id="IPR029030">
    <property type="entry name" value="Caspase-like_dom_sf"/>
</dbReference>
<feature type="compositionally biased region" description="Low complexity" evidence="1">
    <location>
        <begin position="536"/>
        <end position="553"/>
    </location>
</feature>
<reference evidence="3 4" key="1">
    <citation type="journal article" date="2020" name="Microb. Ecol.">
        <title>Ecogenomics of the Marine Benthic Filamentous Cyanobacterium Adonisia.</title>
        <authorList>
            <person name="Walter J.M."/>
            <person name="Coutinho F.H."/>
            <person name="Leomil L."/>
            <person name="Hargreaves P.I."/>
            <person name="Campeao M.E."/>
            <person name="Vieira V.V."/>
            <person name="Silva B.S."/>
            <person name="Fistarol G.O."/>
            <person name="Salomon P.S."/>
            <person name="Sawabe T."/>
            <person name="Mino S."/>
            <person name="Hosokawa M."/>
            <person name="Miyashita H."/>
            <person name="Maruyama F."/>
            <person name="van Verk M.C."/>
            <person name="Dutilh B.E."/>
            <person name="Thompson C.C."/>
            <person name="Thompson F.L."/>
        </authorList>
    </citation>
    <scope>NUCLEOTIDE SEQUENCE [LARGE SCALE GENOMIC DNA]</scope>
    <source>
        <strain evidence="3 4">CCMR0082</strain>
    </source>
</reference>
<gene>
    <name evidence="3" type="ORF">D0962_33780</name>
</gene>
<feature type="region of interest" description="Disordered" evidence="1">
    <location>
        <begin position="438"/>
        <end position="557"/>
    </location>
</feature>
<evidence type="ECO:0000259" key="2">
    <source>
        <dbReference type="Pfam" id="PF00656"/>
    </source>
</evidence>
<dbReference type="RefSeq" id="WP_163670941.1">
    <property type="nucleotide sequence ID" value="NZ_QZCE01000002.1"/>
</dbReference>
<dbReference type="GO" id="GO:0004197">
    <property type="term" value="F:cysteine-type endopeptidase activity"/>
    <property type="evidence" value="ECO:0007669"/>
    <property type="project" value="InterPro"/>
</dbReference>
<dbReference type="Pfam" id="PF00656">
    <property type="entry name" value="Peptidase_C14"/>
    <property type="match status" value="1"/>
</dbReference>
<dbReference type="GO" id="GO:0006508">
    <property type="term" value="P:proteolysis"/>
    <property type="evidence" value="ECO:0007669"/>
    <property type="project" value="InterPro"/>
</dbReference>
<dbReference type="AlphaFoldDB" id="A0A6M0SH83"/>
<proteinExistence type="predicted"/>
<dbReference type="SUPFAM" id="SSF52129">
    <property type="entry name" value="Caspase-like"/>
    <property type="match status" value="1"/>
</dbReference>
<dbReference type="Gene3D" id="3.40.50.1460">
    <property type="match status" value="1"/>
</dbReference>
<sequence length="751" mass="81269">MSNCWAIIIGINQYQGFQPLMQAQNDAVGIRRYLIEDAGFAPENCILLSDLSTSTEQEAVVPDRVAIHDWLETICQGRVQQDDTLWFYFSGYGAQADNKDYLMPVDGDPAQVKQTGIALQDVVQYLKQAPTDNIMMVLDMNRSQSALAGQAIGEQVAKLAQKARIPLILSCQPNEFSHETLAVRHGLFTAALLEGLRYDGCATLSHLERYLVERIPELCEHHWRPIQNPVVILPEEQKFQLLWHQRETTAAQSVESTAVAGAAGLAAMVDAPNAIANDEFTDEFIDEFTEDEISPIDTPEYMPEEPPLIPETSAMDAGAMDAGLVPDNPDTGDDGDLIPEPVPEFVLEDELPEEPPREPFSLDTDTDDEGDIYGSTTVDNLPEDPPAKNRTGGCLGALGVLGALLLLTAVLFRDQPLVQRMLGTLQERIPPELLARIGRDPEGADAPDGALLDDPDADPSVGIPDGTEVPDEPDAADAPDAEATADPEAETSDDPDAENPDDPEAATDAEAGDTGPEVDDPNADDTADVPDDTAETETPTAAAPNTVPAAGNTTGDGADTAAILEEARRSLRPSQASRFASAIATARQIRPGDPNYAEAQADIQRWSQVILDLAEGRAAEAELQAAIDAAKLIPSEPADIYQEAQERLSLWEKRADARALIREAQSIPRIGQASTYQNGILKLQEIPEELSVEYADAQRLIGDWTGKMLAIAQTRADQGLFFSAIEAAELIPEGTENYDQAQAEIRRWTGE</sequence>